<evidence type="ECO:0000259" key="5">
    <source>
        <dbReference type="PROSITE" id="PS51635"/>
    </source>
</evidence>
<keyword evidence="3 4" id="KW-0443">Lipid metabolism</keyword>
<dbReference type="Proteomes" id="UP000063699">
    <property type="component" value="Chromosome"/>
</dbReference>
<dbReference type="RefSeq" id="WP_054287982.1">
    <property type="nucleotide sequence ID" value="NZ_CP012752.1"/>
</dbReference>
<dbReference type="GO" id="GO:0016042">
    <property type="term" value="P:lipid catabolic process"/>
    <property type="evidence" value="ECO:0007669"/>
    <property type="project" value="UniProtKB-UniRule"/>
</dbReference>
<feature type="short sequence motif" description="DGA/G" evidence="4">
    <location>
        <begin position="180"/>
        <end position="182"/>
    </location>
</feature>
<keyword evidence="2 4" id="KW-0442">Lipid degradation</keyword>
<dbReference type="GO" id="GO:0016787">
    <property type="term" value="F:hydrolase activity"/>
    <property type="evidence" value="ECO:0007669"/>
    <property type="project" value="UniProtKB-UniRule"/>
</dbReference>
<evidence type="ECO:0000313" key="7">
    <source>
        <dbReference type="Proteomes" id="UP000063699"/>
    </source>
</evidence>
<name>A0A0N9HS80_9PSEU</name>
<dbReference type="AlphaFoldDB" id="A0A0N9HS80"/>
<dbReference type="STRING" id="860235.AOZ06_02900"/>
<evidence type="ECO:0000256" key="2">
    <source>
        <dbReference type="ARBA" id="ARBA00022963"/>
    </source>
</evidence>
<feature type="short sequence motif" description="GXSXG" evidence="4">
    <location>
        <begin position="36"/>
        <end position="40"/>
    </location>
</feature>
<keyword evidence="1 4" id="KW-0378">Hydrolase</keyword>
<evidence type="ECO:0000256" key="1">
    <source>
        <dbReference type="ARBA" id="ARBA00022801"/>
    </source>
</evidence>
<dbReference type="OrthoDB" id="2339873at2"/>
<evidence type="ECO:0000256" key="3">
    <source>
        <dbReference type="ARBA" id="ARBA00023098"/>
    </source>
</evidence>
<keyword evidence="7" id="KW-1185">Reference proteome</keyword>
<dbReference type="PANTHER" id="PTHR14226:SF57">
    <property type="entry name" value="BLR7027 PROTEIN"/>
    <property type="match status" value="1"/>
</dbReference>
<accession>A0A0N9HS80</accession>
<proteinExistence type="predicted"/>
<dbReference type="Gene3D" id="3.40.1090.10">
    <property type="entry name" value="Cytosolic phospholipase A2 catalytic domain"/>
    <property type="match status" value="2"/>
</dbReference>
<dbReference type="EMBL" id="CP012752">
    <property type="protein sequence ID" value="ALG06006.1"/>
    <property type="molecule type" value="Genomic_DNA"/>
</dbReference>
<dbReference type="PANTHER" id="PTHR14226">
    <property type="entry name" value="NEUROPATHY TARGET ESTERASE/SWISS CHEESE D.MELANOGASTER"/>
    <property type="match status" value="1"/>
</dbReference>
<gene>
    <name evidence="6" type="ORF">AOZ06_02900</name>
</gene>
<sequence>MRALVLGGGGVAGIAWEIGILHGLGEAVLDVDVIVGTSAGSVVAAAVNQIPVAEAYERQTTPSPPRADAAGPVPAIGKLMQLFAEIAALPEPEQLRRVADAALSAQTMPEDVFRKLIGTSLPSPDWPRRRVAVVAYDTATCERTVFTKDSGVDLLSAVAASCSVPGVFPPVTIDGKRYMDGGSARSTNSDLVAGYDEVLVISPMAGVNPVATARVITPDRASLVAMMPNVLDPASRGPSAEAGYRQGKALRL</sequence>
<evidence type="ECO:0000313" key="6">
    <source>
        <dbReference type="EMBL" id="ALG06006.1"/>
    </source>
</evidence>
<dbReference type="Pfam" id="PF01734">
    <property type="entry name" value="Patatin"/>
    <property type="match status" value="1"/>
</dbReference>
<dbReference type="InterPro" id="IPR016035">
    <property type="entry name" value="Acyl_Trfase/lysoPLipase"/>
</dbReference>
<evidence type="ECO:0000256" key="4">
    <source>
        <dbReference type="PROSITE-ProRule" id="PRU01161"/>
    </source>
</evidence>
<feature type="active site" description="Nucleophile" evidence="4">
    <location>
        <position position="38"/>
    </location>
</feature>
<feature type="active site" description="Proton acceptor" evidence="4">
    <location>
        <position position="180"/>
    </location>
</feature>
<protein>
    <recommendedName>
        <fullName evidence="5">PNPLA domain-containing protein</fullName>
    </recommendedName>
</protein>
<dbReference type="SUPFAM" id="SSF52151">
    <property type="entry name" value="FabD/lysophospholipase-like"/>
    <property type="match status" value="1"/>
</dbReference>
<reference evidence="6 7" key="1">
    <citation type="submission" date="2015-07" db="EMBL/GenBank/DDBJ databases">
        <title>Genome sequencing of Kibdelosporangium phytohabitans.</title>
        <authorList>
            <person name="Qin S."/>
            <person name="Xing K."/>
        </authorList>
    </citation>
    <scope>NUCLEOTIDE SEQUENCE [LARGE SCALE GENOMIC DNA]</scope>
    <source>
        <strain evidence="6 7">KLBMP1111</strain>
    </source>
</reference>
<dbReference type="PROSITE" id="PS51635">
    <property type="entry name" value="PNPLA"/>
    <property type="match status" value="1"/>
</dbReference>
<dbReference type="InterPro" id="IPR050301">
    <property type="entry name" value="NTE"/>
</dbReference>
<feature type="short sequence motif" description="GXGXXG" evidence="4">
    <location>
        <begin position="8"/>
        <end position="13"/>
    </location>
</feature>
<dbReference type="InterPro" id="IPR002641">
    <property type="entry name" value="PNPLA_dom"/>
</dbReference>
<organism evidence="6 7">
    <name type="scientific">Kibdelosporangium phytohabitans</name>
    <dbReference type="NCBI Taxonomy" id="860235"/>
    <lineage>
        <taxon>Bacteria</taxon>
        <taxon>Bacillati</taxon>
        <taxon>Actinomycetota</taxon>
        <taxon>Actinomycetes</taxon>
        <taxon>Pseudonocardiales</taxon>
        <taxon>Pseudonocardiaceae</taxon>
        <taxon>Kibdelosporangium</taxon>
    </lineage>
</organism>
<dbReference type="KEGG" id="kphy:AOZ06_02900"/>
<feature type="domain" description="PNPLA" evidence="5">
    <location>
        <begin position="4"/>
        <end position="193"/>
    </location>
</feature>